<dbReference type="EMBL" id="CAFBMG010000027">
    <property type="protein sequence ID" value="CAB4895016.1"/>
    <property type="molecule type" value="Genomic_DNA"/>
</dbReference>
<dbReference type="EMBL" id="CAEZSF010000055">
    <property type="protein sequence ID" value="CAB4536025.1"/>
    <property type="molecule type" value="Genomic_DNA"/>
</dbReference>
<dbReference type="EMBL" id="CAEZYU010000013">
    <property type="protein sequence ID" value="CAB4732978.1"/>
    <property type="molecule type" value="Genomic_DNA"/>
</dbReference>
<dbReference type="InterPro" id="IPR045002">
    <property type="entry name" value="Ech1-like"/>
</dbReference>
<comment type="pathway">
    <text evidence="1">Lipid metabolism; fatty acid beta-oxidation.</text>
</comment>
<evidence type="ECO:0000256" key="5">
    <source>
        <dbReference type="ARBA" id="ARBA00023235"/>
    </source>
</evidence>
<dbReference type="InterPro" id="IPR029045">
    <property type="entry name" value="ClpP/crotonase-like_dom_sf"/>
</dbReference>
<dbReference type="UniPathway" id="UPA00659"/>
<dbReference type="CDD" id="cd06558">
    <property type="entry name" value="crotonase-like"/>
    <property type="match status" value="1"/>
</dbReference>
<dbReference type="Gene3D" id="1.10.12.10">
    <property type="entry name" value="Lyase 2-enoyl-coa Hydratase, Chain A, domain 2"/>
    <property type="match status" value="1"/>
</dbReference>
<dbReference type="GO" id="GO:0016853">
    <property type="term" value="F:isomerase activity"/>
    <property type="evidence" value="ECO:0007669"/>
    <property type="project" value="UniProtKB-KW"/>
</dbReference>
<dbReference type="GO" id="GO:0006635">
    <property type="term" value="P:fatty acid beta-oxidation"/>
    <property type="evidence" value="ECO:0007669"/>
    <property type="project" value="UniProtKB-UniPathway"/>
</dbReference>
<keyword evidence="5" id="KW-0413">Isomerase</keyword>
<sequence length="254" mass="27697">MIASFWTELPQIVREIDAASSARAIVISSTGKHFSAGMDLSVFSGESSLSASSGVTEEGRKRAHMWMMVQHLQDSFTALEQARIPVLCAIQGGCIGGAIDMISAADMRYCSADAFFCVMEINIGMTADVGTLQRLPKIIPEGIARELAYTGDRMPAQRALECGLVNQVFEDHDSLVAGVLEIAGRIATRSPLAIWGTKEMINYTRDHSVADGLRYIASWQSGMFQPADMMEEFAAKGEKRDPEFEELPVPPQSL</sequence>
<dbReference type="PANTHER" id="PTHR43149">
    <property type="entry name" value="ENOYL-COA HYDRATASE"/>
    <property type="match status" value="1"/>
</dbReference>
<evidence type="ECO:0000256" key="3">
    <source>
        <dbReference type="ARBA" id="ARBA00022832"/>
    </source>
</evidence>
<feature type="region of interest" description="Disordered" evidence="6">
    <location>
        <begin position="235"/>
        <end position="254"/>
    </location>
</feature>
<dbReference type="AlphaFoldDB" id="A0A6J7FHT4"/>
<evidence type="ECO:0000313" key="9">
    <source>
        <dbReference type="EMBL" id="CAB4895016.1"/>
    </source>
</evidence>
<keyword evidence="4" id="KW-0443">Lipid metabolism</keyword>
<dbReference type="NCBIfam" id="NF004794">
    <property type="entry name" value="PRK06142.1"/>
    <property type="match status" value="1"/>
</dbReference>
<evidence type="ECO:0000256" key="2">
    <source>
        <dbReference type="ARBA" id="ARBA00005254"/>
    </source>
</evidence>
<proteinExistence type="inferred from homology"/>
<evidence type="ECO:0000256" key="6">
    <source>
        <dbReference type="SAM" id="MobiDB-lite"/>
    </source>
</evidence>
<reference evidence="9" key="1">
    <citation type="submission" date="2020-05" db="EMBL/GenBank/DDBJ databases">
        <authorList>
            <person name="Chiriac C."/>
            <person name="Salcher M."/>
            <person name="Ghai R."/>
            <person name="Kavagutti S V."/>
        </authorList>
    </citation>
    <scope>NUCLEOTIDE SEQUENCE</scope>
</reference>
<evidence type="ECO:0000313" key="7">
    <source>
        <dbReference type="EMBL" id="CAB4536025.1"/>
    </source>
</evidence>
<evidence type="ECO:0000256" key="4">
    <source>
        <dbReference type="ARBA" id="ARBA00023098"/>
    </source>
</evidence>
<dbReference type="Gene3D" id="3.90.226.10">
    <property type="entry name" value="2-enoyl-CoA Hydratase, Chain A, domain 1"/>
    <property type="match status" value="1"/>
</dbReference>
<organism evidence="9">
    <name type="scientific">freshwater metagenome</name>
    <dbReference type="NCBI Taxonomy" id="449393"/>
    <lineage>
        <taxon>unclassified sequences</taxon>
        <taxon>metagenomes</taxon>
        <taxon>ecological metagenomes</taxon>
    </lineage>
</organism>
<dbReference type="Pfam" id="PF00378">
    <property type="entry name" value="ECH_1"/>
    <property type="match status" value="1"/>
</dbReference>
<dbReference type="FunFam" id="1.10.12.10:FF:000004">
    <property type="entry name" value="Delta3,5-delta2,4-dienoyl-CoA isomerase"/>
    <property type="match status" value="1"/>
</dbReference>
<evidence type="ECO:0000256" key="1">
    <source>
        <dbReference type="ARBA" id="ARBA00005005"/>
    </source>
</evidence>
<evidence type="ECO:0000313" key="8">
    <source>
        <dbReference type="EMBL" id="CAB4732978.1"/>
    </source>
</evidence>
<comment type="similarity">
    <text evidence="2">Belongs to the enoyl-CoA hydratase/isomerase family.</text>
</comment>
<dbReference type="InterPro" id="IPR014748">
    <property type="entry name" value="Enoyl-CoA_hydra_C"/>
</dbReference>
<keyword evidence="3" id="KW-0276">Fatty acid metabolism</keyword>
<accession>A0A6J7FHT4</accession>
<gene>
    <name evidence="7" type="ORF">UFOPK1358_00742</name>
    <name evidence="8" type="ORF">UFOPK2766_00444</name>
    <name evidence="9" type="ORF">UFOPK3519_00524</name>
</gene>
<dbReference type="InterPro" id="IPR001753">
    <property type="entry name" value="Enoyl-CoA_hydra/iso"/>
</dbReference>
<dbReference type="SUPFAM" id="SSF52096">
    <property type="entry name" value="ClpP/crotonase"/>
    <property type="match status" value="1"/>
</dbReference>
<name>A0A6J7FHT4_9ZZZZ</name>
<protein>
    <submittedName>
        <fullName evidence="9">Unannotated protein</fullName>
    </submittedName>
</protein>